<keyword evidence="3" id="KW-1185">Reference proteome</keyword>
<evidence type="ECO:0000313" key="2">
    <source>
        <dbReference type="EMBL" id="QCK84383.1"/>
    </source>
</evidence>
<dbReference type="Proteomes" id="UP000298588">
    <property type="component" value="Chromosome"/>
</dbReference>
<dbReference type="NCBIfam" id="TIGR00254">
    <property type="entry name" value="GGDEF"/>
    <property type="match status" value="1"/>
</dbReference>
<name>A0A4D7QFC1_9HYPH</name>
<dbReference type="SMART" id="SM00267">
    <property type="entry name" value="GGDEF"/>
    <property type="match status" value="1"/>
</dbReference>
<dbReference type="SUPFAM" id="SSF55073">
    <property type="entry name" value="Nucleotide cyclase"/>
    <property type="match status" value="1"/>
</dbReference>
<dbReference type="KEGG" id="paqt:E8L99_00510"/>
<dbReference type="AlphaFoldDB" id="A0A4D7QFC1"/>
<dbReference type="Gene3D" id="3.30.70.270">
    <property type="match status" value="1"/>
</dbReference>
<dbReference type="InterPro" id="IPR000160">
    <property type="entry name" value="GGDEF_dom"/>
</dbReference>
<dbReference type="PROSITE" id="PS50887">
    <property type="entry name" value="GGDEF"/>
    <property type="match status" value="1"/>
</dbReference>
<proteinExistence type="predicted"/>
<dbReference type="Pfam" id="PF00990">
    <property type="entry name" value="GGDEF"/>
    <property type="match status" value="1"/>
</dbReference>
<dbReference type="CDD" id="cd01949">
    <property type="entry name" value="GGDEF"/>
    <property type="match status" value="1"/>
</dbReference>
<dbReference type="InterPro" id="IPR029787">
    <property type="entry name" value="Nucleotide_cyclase"/>
</dbReference>
<feature type="domain" description="GGDEF" evidence="1">
    <location>
        <begin position="343"/>
        <end position="477"/>
    </location>
</feature>
<dbReference type="InterPro" id="IPR052163">
    <property type="entry name" value="DGC-Regulatory_Protein"/>
</dbReference>
<dbReference type="RefSeq" id="WP_137097719.1">
    <property type="nucleotide sequence ID" value="NZ_CP039865.1"/>
</dbReference>
<accession>A0A4D7QFC1</accession>
<dbReference type="PANTHER" id="PTHR46663:SF2">
    <property type="entry name" value="GGDEF DOMAIN-CONTAINING PROTEIN"/>
    <property type="match status" value="1"/>
</dbReference>
<evidence type="ECO:0000313" key="3">
    <source>
        <dbReference type="Proteomes" id="UP000298588"/>
    </source>
</evidence>
<protein>
    <submittedName>
        <fullName evidence="2">GGDEF domain-containing protein</fullName>
    </submittedName>
</protein>
<reference evidence="2 3" key="1">
    <citation type="submission" date="2019-04" db="EMBL/GenBank/DDBJ databases">
        <title>Phreatobacter aquaticus sp. nov.</title>
        <authorList>
            <person name="Choi A."/>
            <person name="Baek K."/>
        </authorList>
    </citation>
    <scope>NUCLEOTIDE SEQUENCE [LARGE SCALE GENOMIC DNA]</scope>
    <source>
        <strain evidence="2 3">NMCR1094</strain>
    </source>
</reference>
<dbReference type="PANTHER" id="PTHR46663">
    <property type="entry name" value="DIGUANYLATE CYCLASE DGCT-RELATED"/>
    <property type="match status" value="1"/>
</dbReference>
<dbReference type="InterPro" id="IPR043128">
    <property type="entry name" value="Rev_trsase/Diguanyl_cyclase"/>
</dbReference>
<evidence type="ECO:0000259" key="1">
    <source>
        <dbReference type="PROSITE" id="PS50887"/>
    </source>
</evidence>
<dbReference type="OrthoDB" id="9812260at2"/>
<dbReference type="EMBL" id="CP039865">
    <property type="protein sequence ID" value="QCK84383.1"/>
    <property type="molecule type" value="Genomic_DNA"/>
</dbReference>
<gene>
    <name evidence="2" type="ORF">E8L99_00510</name>
</gene>
<sequence length="509" mass="53233">MNPSDLAAQMKRMLQFRSTSLARGIALGISALVLTALAVLAIDVRGLAETVDVRASERETSDVRHGLFVLAEATVAEHLVFAGSSEASALVRSGFDNAATRNRFWDNVILDPAEHAYVLDSRGETILSESSAPDLPNSARLTDLRSIAPVIARLRERHRAASDETAGRAIFPGAYVHEVAGVAGKPSLVSAIAIAPSHAAGSNEQPPVLVHVTPLDRRVIGQLANIARLPDLALSETASPGAATARMALAGSDGRVLAHLTWVTARPGWTVLGALLPIVLLSAMVVGMQGLATARSLSRSAARLAASEAEALRQSRSDASTGLANRVWFEACFAEQTRALADQNFGLVLIDLDFFKSINDTLGHGAGDAVIAAVAERLKALPLPATFVAARLGGDEFAVMTSALQDGEDLSSICGAILASIMAPVVFETTTIPVSASIGAALWPVDGRDLSSLMKSADLALYRSKREGRGRFHIHDLAEDCAGSLRLAAAGHLAGGTPPRAVRGQARSA</sequence>
<organism evidence="2 3">
    <name type="scientific">Phreatobacter aquaticus</name>
    <dbReference type="NCBI Taxonomy" id="2570229"/>
    <lineage>
        <taxon>Bacteria</taxon>
        <taxon>Pseudomonadati</taxon>
        <taxon>Pseudomonadota</taxon>
        <taxon>Alphaproteobacteria</taxon>
        <taxon>Hyphomicrobiales</taxon>
        <taxon>Phreatobacteraceae</taxon>
        <taxon>Phreatobacter</taxon>
    </lineage>
</organism>